<evidence type="ECO:0000313" key="2">
    <source>
        <dbReference type="EMBL" id="PWK34033.1"/>
    </source>
</evidence>
<dbReference type="Proteomes" id="UP000245754">
    <property type="component" value="Unassembled WGS sequence"/>
</dbReference>
<sequence length="170" mass="18232">MHLTSIFAMLCLASGVAVSSTPVEKQLLSISPRDFVQQFNAVAQKDGAGLNLPDFRIKSGWHRATPSTGVSVLVRAAETGHALNEVIVVCQAVERCLETITTTARAIDASAEPDLIQHFMAARIAAQLSDVALVMSGLVYAVVAPSDEDFVALVIRPYQPQMELTAQRQA</sequence>
<proteinExistence type="predicted"/>
<reference evidence="2 3" key="1">
    <citation type="submission" date="2018-05" db="EMBL/GenBank/DDBJ databases">
        <title>Genomic Encyclopedia of Type Strains, Phase IV (KMG-V): Genome sequencing to study the core and pangenomes of soil and plant-associated prokaryotes.</title>
        <authorList>
            <person name="Whitman W."/>
        </authorList>
    </citation>
    <scope>NUCLEOTIDE SEQUENCE [LARGE SCALE GENOMIC DNA]</scope>
    <source>
        <strain evidence="2 3">SLV-132</strain>
    </source>
</reference>
<accession>A0A316ESR4</accession>
<protein>
    <recommendedName>
        <fullName evidence="4">Malto-oligosyltrehalose synthase</fullName>
    </recommendedName>
</protein>
<keyword evidence="3" id="KW-1185">Reference proteome</keyword>
<feature type="signal peptide" evidence="1">
    <location>
        <begin position="1"/>
        <end position="19"/>
    </location>
</feature>
<organism evidence="2 3">
    <name type="scientific">Cupriavidus plantarum</name>
    <dbReference type="NCBI Taxonomy" id="942865"/>
    <lineage>
        <taxon>Bacteria</taxon>
        <taxon>Pseudomonadati</taxon>
        <taxon>Pseudomonadota</taxon>
        <taxon>Betaproteobacteria</taxon>
        <taxon>Burkholderiales</taxon>
        <taxon>Burkholderiaceae</taxon>
        <taxon>Cupriavidus</taxon>
    </lineage>
</organism>
<evidence type="ECO:0000256" key="1">
    <source>
        <dbReference type="SAM" id="SignalP"/>
    </source>
</evidence>
<dbReference type="AlphaFoldDB" id="A0A316ESR4"/>
<gene>
    <name evidence="2" type="ORF">C7419_103352</name>
</gene>
<keyword evidence="1" id="KW-0732">Signal</keyword>
<evidence type="ECO:0008006" key="4">
    <source>
        <dbReference type="Google" id="ProtNLM"/>
    </source>
</evidence>
<feature type="chain" id="PRO_5016316447" description="Malto-oligosyltrehalose synthase" evidence="1">
    <location>
        <begin position="20"/>
        <end position="170"/>
    </location>
</feature>
<name>A0A316ESR4_9BURK</name>
<dbReference type="EMBL" id="QGGT01000003">
    <property type="protein sequence ID" value="PWK34033.1"/>
    <property type="molecule type" value="Genomic_DNA"/>
</dbReference>
<comment type="caution">
    <text evidence="2">The sequence shown here is derived from an EMBL/GenBank/DDBJ whole genome shotgun (WGS) entry which is preliminary data.</text>
</comment>
<dbReference type="RefSeq" id="WP_109584101.1">
    <property type="nucleotide sequence ID" value="NZ_QGGT01000003.1"/>
</dbReference>
<evidence type="ECO:0000313" key="3">
    <source>
        <dbReference type="Proteomes" id="UP000245754"/>
    </source>
</evidence>